<reference evidence="3" key="1">
    <citation type="journal article" date="2019" name="Int. J. Syst. Evol. Microbiol.">
        <title>The Global Catalogue of Microorganisms (GCM) 10K type strain sequencing project: providing services to taxonomists for standard genome sequencing and annotation.</title>
        <authorList>
            <consortium name="The Broad Institute Genomics Platform"/>
            <consortium name="The Broad Institute Genome Sequencing Center for Infectious Disease"/>
            <person name="Wu L."/>
            <person name="Ma J."/>
        </authorList>
    </citation>
    <scope>NUCLEOTIDE SEQUENCE [LARGE SCALE GENOMIC DNA]</scope>
    <source>
        <strain evidence="3">CCUG 62215</strain>
    </source>
</reference>
<keyword evidence="3" id="KW-1185">Reference proteome</keyword>
<comment type="caution">
    <text evidence="2">The sequence shown here is derived from an EMBL/GenBank/DDBJ whole genome shotgun (WGS) entry which is preliminary data.</text>
</comment>
<dbReference type="EMBL" id="JBHTJL010000009">
    <property type="protein sequence ID" value="MFD1063284.1"/>
    <property type="molecule type" value="Genomic_DNA"/>
</dbReference>
<sequence length="317" mass="35431">MKIYIESILKRNSMKYSIIVLFISMSLCLQAQNPNWTVNENNYEHTMTFVAFLNIDGTELSSTNDELAVFVGTEIRGVTNLVYVSSVDRYLAYLTAFSNTNGETLSFKVYDSQNDNVRDITTTEIFQINSHMGDVFQAVSVSDPVLSNSADILTFEFDGVIAIDNVLSDGVITIAVDQSQDVTALTPVFTTSVGSQLFLGTIEQISGSTNQNFTNTITYRVRSEDNSVLKDWTIIVNRVDTDLQYFRKDATCYENGAIRIETTESFTVPVELLFNNTLVSSQFFANGQVLFNGLEANIYQVRIGSIVKNIEVNLRTN</sequence>
<gene>
    <name evidence="2" type="ORF">ACFQ1Q_08490</name>
</gene>
<dbReference type="Gene3D" id="2.60.40.2340">
    <property type="match status" value="1"/>
</dbReference>
<dbReference type="RefSeq" id="WP_386129902.1">
    <property type="nucleotide sequence ID" value="NZ_JBHTJL010000009.1"/>
</dbReference>
<protein>
    <submittedName>
        <fullName evidence="2">Uncharacterized protein</fullName>
    </submittedName>
</protein>
<feature type="signal peptide" evidence="1">
    <location>
        <begin position="1"/>
        <end position="31"/>
    </location>
</feature>
<dbReference type="Proteomes" id="UP001597013">
    <property type="component" value="Unassembled WGS sequence"/>
</dbReference>
<name>A0ABW3N8J0_9FLAO</name>
<evidence type="ECO:0000313" key="2">
    <source>
        <dbReference type="EMBL" id="MFD1063284.1"/>
    </source>
</evidence>
<evidence type="ECO:0000313" key="3">
    <source>
        <dbReference type="Proteomes" id="UP001597013"/>
    </source>
</evidence>
<keyword evidence="1" id="KW-0732">Signal</keyword>
<accession>A0ABW3N8J0</accession>
<organism evidence="2 3">
    <name type="scientific">Winogradskyella litorisediminis</name>
    <dbReference type="NCBI Taxonomy" id="1156618"/>
    <lineage>
        <taxon>Bacteria</taxon>
        <taxon>Pseudomonadati</taxon>
        <taxon>Bacteroidota</taxon>
        <taxon>Flavobacteriia</taxon>
        <taxon>Flavobacteriales</taxon>
        <taxon>Flavobacteriaceae</taxon>
        <taxon>Winogradskyella</taxon>
    </lineage>
</organism>
<feature type="chain" id="PRO_5046636390" evidence="1">
    <location>
        <begin position="32"/>
        <end position="317"/>
    </location>
</feature>
<proteinExistence type="predicted"/>
<evidence type="ECO:0000256" key="1">
    <source>
        <dbReference type="SAM" id="SignalP"/>
    </source>
</evidence>